<dbReference type="PANTHER" id="PTHR47148:SF1">
    <property type="entry name" value="CYTOCHROME C OXIDASE ASSEMBLY FACTOR 1 HOMOLOG"/>
    <property type="match status" value="1"/>
</dbReference>
<dbReference type="GO" id="GO:0005743">
    <property type="term" value="C:mitochondrial inner membrane"/>
    <property type="evidence" value="ECO:0007669"/>
    <property type="project" value="TreeGrafter"/>
</dbReference>
<dbReference type="Pfam" id="PF08695">
    <property type="entry name" value="Coa1"/>
    <property type="match status" value="1"/>
</dbReference>
<gene>
    <name evidence="1" type="ORF">ACAOBT_LOCUS14429</name>
</gene>
<reference evidence="1" key="1">
    <citation type="submission" date="2022-03" db="EMBL/GenBank/DDBJ databases">
        <authorList>
            <person name="Sayadi A."/>
        </authorList>
    </citation>
    <scope>NUCLEOTIDE SEQUENCE</scope>
</reference>
<dbReference type="AlphaFoldDB" id="A0A9P0KXW6"/>
<dbReference type="OrthoDB" id="10037790at2759"/>
<dbReference type="PANTHER" id="PTHR47148">
    <property type="entry name" value="CYTOCHROME C OXIDASE ASSEMBLY FACTOR 1 HOMOLOG"/>
    <property type="match status" value="1"/>
</dbReference>
<proteinExistence type="predicted"/>
<dbReference type="EMBL" id="CAKOFQ010006907">
    <property type="protein sequence ID" value="CAH1981345.1"/>
    <property type="molecule type" value="Genomic_DNA"/>
</dbReference>
<comment type="caution">
    <text evidence="1">The sequence shown here is derived from an EMBL/GenBank/DDBJ whole genome shotgun (WGS) entry which is preliminary data.</text>
</comment>
<dbReference type="Proteomes" id="UP001152888">
    <property type="component" value="Unassembled WGS sequence"/>
</dbReference>
<organism evidence="1 2">
    <name type="scientific">Acanthoscelides obtectus</name>
    <name type="common">Bean weevil</name>
    <name type="synonym">Bruchus obtectus</name>
    <dbReference type="NCBI Taxonomy" id="200917"/>
    <lineage>
        <taxon>Eukaryota</taxon>
        <taxon>Metazoa</taxon>
        <taxon>Ecdysozoa</taxon>
        <taxon>Arthropoda</taxon>
        <taxon>Hexapoda</taxon>
        <taxon>Insecta</taxon>
        <taxon>Pterygota</taxon>
        <taxon>Neoptera</taxon>
        <taxon>Endopterygota</taxon>
        <taxon>Coleoptera</taxon>
        <taxon>Polyphaga</taxon>
        <taxon>Cucujiformia</taxon>
        <taxon>Chrysomeloidea</taxon>
        <taxon>Chrysomelidae</taxon>
        <taxon>Bruchinae</taxon>
        <taxon>Bruchini</taxon>
        <taxon>Acanthoscelides</taxon>
    </lineage>
</organism>
<protein>
    <submittedName>
        <fullName evidence="1">Uncharacterized protein</fullName>
    </submittedName>
</protein>
<dbReference type="InterPro" id="IPR014807">
    <property type="entry name" value="Coa1"/>
</dbReference>
<evidence type="ECO:0000313" key="2">
    <source>
        <dbReference type="Proteomes" id="UP001152888"/>
    </source>
</evidence>
<dbReference type="GO" id="GO:0033617">
    <property type="term" value="P:mitochondrial respiratory chain complex IV assembly"/>
    <property type="evidence" value="ECO:0007669"/>
    <property type="project" value="TreeGrafter"/>
</dbReference>
<name>A0A9P0KXW6_ACAOB</name>
<keyword evidence="2" id="KW-1185">Reference proteome</keyword>
<evidence type="ECO:0000313" key="1">
    <source>
        <dbReference type="EMBL" id="CAH1981345.1"/>
    </source>
</evidence>
<accession>A0A9P0KXW6</accession>
<sequence>MNMSTMTLVKIAAIGGVATVTMGILAKSKVSQNVTQTEFYKDALKTVRTHKGVVHLLGEPIKDLNIDVDDTKKNYCTGNSAKFEVPVKGSKQKGRVYFWADKNEKENKWIVKRIELELNDDKSKRLLVKSV</sequence>
<dbReference type="GO" id="GO:0032981">
    <property type="term" value="P:mitochondrial respiratory chain complex I assembly"/>
    <property type="evidence" value="ECO:0007669"/>
    <property type="project" value="TreeGrafter"/>
</dbReference>